<dbReference type="PANTHER" id="PTHR13140">
    <property type="entry name" value="MYOSIN"/>
    <property type="match status" value="1"/>
</dbReference>
<evidence type="ECO:0000256" key="6">
    <source>
        <dbReference type="ARBA" id="ARBA00023203"/>
    </source>
</evidence>
<dbReference type="Gene3D" id="1.20.58.530">
    <property type="match status" value="1"/>
</dbReference>
<protein>
    <submittedName>
        <fullName evidence="10">Unconventional myosin-Id</fullName>
    </submittedName>
</protein>
<dbReference type="GO" id="GO:0007015">
    <property type="term" value="P:actin filament organization"/>
    <property type="evidence" value="ECO:0007669"/>
    <property type="project" value="TreeGrafter"/>
</dbReference>
<keyword evidence="5 7" id="KW-0505">Motor protein</keyword>
<keyword evidence="2 7" id="KW-0547">Nucleotide-binding</keyword>
<evidence type="ECO:0000259" key="9">
    <source>
        <dbReference type="PROSITE" id="PS51757"/>
    </source>
</evidence>
<gene>
    <name evidence="10" type="ORF">BV898_03168</name>
</gene>
<dbReference type="FunFam" id="1.20.58.530:FF:000004">
    <property type="entry name" value="Unconventional myosin ID"/>
    <property type="match status" value="1"/>
</dbReference>
<evidence type="ECO:0000256" key="4">
    <source>
        <dbReference type="ARBA" id="ARBA00023123"/>
    </source>
</evidence>
<comment type="similarity">
    <text evidence="1 7">Belongs to the TRAFAC class myosin-kinesin ATPase superfamily. Myosin family.</text>
</comment>
<feature type="region of interest" description="Actin-binding" evidence="7">
    <location>
        <begin position="574"/>
        <end position="596"/>
    </location>
</feature>
<dbReference type="GO" id="GO:0000146">
    <property type="term" value="F:microfilament motor activity"/>
    <property type="evidence" value="ECO:0007669"/>
    <property type="project" value="TreeGrafter"/>
</dbReference>
<dbReference type="PRINTS" id="PR00193">
    <property type="entry name" value="MYOSINHEAVY"/>
</dbReference>
<evidence type="ECO:0000256" key="5">
    <source>
        <dbReference type="ARBA" id="ARBA00023175"/>
    </source>
</evidence>
<dbReference type="Pfam" id="PF00063">
    <property type="entry name" value="Myosin_head"/>
    <property type="match status" value="1"/>
</dbReference>
<dbReference type="EMBL" id="MTYJ01000015">
    <property type="protein sequence ID" value="OQV22728.1"/>
    <property type="molecule type" value="Genomic_DNA"/>
</dbReference>
<dbReference type="GO" id="GO:0007368">
    <property type="term" value="P:determination of left/right symmetry"/>
    <property type="evidence" value="ECO:0007669"/>
    <property type="project" value="UniProtKB-ARBA"/>
</dbReference>
<dbReference type="CDD" id="cd01378">
    <property type="entry name" value="MYSc_Myo1"/>
    <property type="match status" value="1"/>
</dbReference>
<dbReference type="Gene3D" id="1.20.5.4820">
    <property type="match status" value="1"/>
</dbReference>
<dbReference type="InterPro" id="IPR036072">
    <property type="entry name" value="MYSc_Myo1"/>
</dbReference>
<comment type="caution">
    <text evidence="10">The sequence shown here is derived from an EMBL/GenBank/DDBJ whole genome shotgun (WGS) entry which is preliminary data.</text>
</comment>
<dbReference type="Pfam" id="PF06017">
    <property type="entry name" value="Myosin_TH1"/>
    <property type="match status" value="1"/>
</dbReference>
<feature type="domain" description="Myosin motor" evidence="8">
    <location>
        <begin position="9"/>
        <end position="696"/>
    </location>
</feature>
<dbReference type="PROSITE" id="PS50096">
    <property type="entry name" value="IQ"/>
    <property type="match status" value="1"/>
</dbReference>
<dbReference type="FunFam" id="1.10.10.820:FF:000001">
    <property type="entry name" value="Myosin heavy chain"/>
    <property type="match status" value="1"/>
</dbReference>
<evidence type="ECO:0000256" key="1">
    <source>
        <dbReference type="ARBA" id="ARBA00008314"/>
    </source>
</evidence>
<dbReference type="GO" id="GO:0016459">
    <property type="term" value="C:myosin complex"/>
    <property type="evidence" value="ECO:0007669"/>
    <property type="project" value="UniProtKB-KW"/>
</dbReference>
<dbReference type="Gene3D" id="3.40.850.10">
    <property type="entry name" value="Kinesin motor domain"/>
    <property type="match status" value="1"/>
</dbReference>
<evidence type="ECO:0000256" key="7">
    <source>
        <dbReference type="PROSITE-ProRule" id="PRU00782"/>
    </source>
</evidence>
<keyword evidence="4 7" id="KW-0518">Myosin</keyword>
<dbReference type="PROSITE" id="PS51757">
    <property type="entry name" value="TH1"/>
    <property type="match status" value="1"/>
</dbReference>
<accession>A0A1W0X5Q0</accession>
<evidence type="ECO:0000256" key="3">
    <source>
        <dbReference type="ARBA" id="ARBA00022840"/>
    </source>
</evidence>
<dbReference type="GO" id="GO:0005524">
    <property type="term" value="F:ATP binding"/>
    <property type="evidence" value="ECO:0007669"/>
    <property type="project" value="UniProtKB-UniRule"/>
</dbReference>
<dbReference type="OrthoDB" id="6108017at2759"/>
<dbReference type="InterPro" id="IPR036961">
    <property type="entry name" value="Kinesin_motor_dom_sf"/>
</dbReference>
<dbReference type="InterPro" id="IPR027417">
    <property type="entry name" value="P-loop_NTPase"/>
</dbReference>
<sequence>MAVHEGKEYGVGDLVLLDNITDDSVVNNLKLRFSKGRIYSYIGEVVVSVNPYKQVNIYGQDVVQQYKNREFYERPPHIFALADASYKTMRRLNKDTCIVISGESGSGKTEASKIVMRYIAAVTNANQRAEIERVKNILIQSTCILEAFGNAKTNRNDNSSRFGKYMDINFDFKGDPVGGNIENYLLEKSRVVLQHAGERNFHAFYQLLVGGSDKLLSALHLKRDHKSYAYVSHGTAHPVNTINDKQDFQSVGAALNSLGLSTEQTETIWRIVASILHLGNITFTKDGDHVNVANMDRLQSVAKMLHISDKDFKQALLSRTVAARGEVMDKPLTQSEALYARDAFAKAIYERLFTWVVQQINETLRPPANPSASLYGKNTVIGVLDIYGFEIFETNSFEQFCINYCNEKLQQLFIELVLKQEQEEYEREGIHWTPVEYFNNRIICDLVEQQHNGIIALMDEACLNVGKTTDQTFLEAMDKKFFKHGHYTSRQTAQQDKTLAHHREFRIKHYAGDVVYTVDGFLDKNRDPIFQDFKRLLFNSKDSLIRDMWPEGAAHKTTVTKRPLTTATVFKNSMLALVQKLQTKEPHYIRCIKPNEIKSPSQFDEVRVKHQIHYLNITENVRVRRAGFAYRMVYKRFLQRYKLICQKTWPNFPGSDVDGVKAILTEHRLAKDAAFGKTKVFIRSPESVHYLEEARNKKLPELIVLLQRMWRGALARKQYRRMLAVRSIIRAYRNHKLRSYLGKLQIMFKGVDRRPDLGKSIRWPEPPKTLRRFVDHTKVIFNRWRASKVLKRLPRDDWDQVRTKIAAYDCLHGRRKHCHFDRRWQGNYLATSQENPESATFVQSLNSLRSHDGFKLAIFSAFITKVNRHLKSADRAILITEKSIYKLDDKKFKSMKTALPLDQVSGLSISDGNDQLVVIHFNNKSDFAFCLRTSSGENRVAELVGVLVNRIRQAYRRDLKVTVAANDLHCLFGRKSCRIVIHPTSNGLLTPIFRKNGADCLTFETPA</sequence>
<feature type="binding site" evidence="7">
    <location>
        <begin position="102"/>
        <end position="109"/>
    </location>
    <ligand>
        <name>ATP</name>
        <dbReference type="ChEBI" id="CHEBI:30616"/>
    </ligand>
</feature>
<dbReference type="SMART" id="SM00015">
    <property type="entry name" value="IQ"/>
    <property type="match status" value="1"/>
</dbReference>
<dbReference type="GO" id="GO:0005737">
    <property type="term" value="C:cytoplasm"/>
    <property type="evidence" value="ECO:0007669"/>
    <property type="project" value="TreeGrafter"/>
</dbReference>
<evidence type="ECO:0000259" key="8">
    <source>
        <dbReference type="PROSITE" id="PS51456"/>
    </source>
</evidence>
<dbReference type="Proteomes" id="UP000192578">
    <property type="component" value="Unassembled WGS sequence"/>
</dbReference>
<dbReference type="PANTHER" id="PTHR13140:SF713">
    <property type="entry name" value="UNCONVENTIONAL MYOSIN ID"/>
    <property type="match status" value="1"/>
</dbReference>
<dbReference type="AlphaFoldDB" id="A0A1W0X5Q0"/>
<dbReference type="InterPro" id="IPR010926">
    <property type="entry name" value="Myosin_TH1"/>
</dbReference>
<dbReference type="Gene3D" id="1.20.120.720">
    <property type="entry name" value="Myosin VI head, motor domain, U50 subdomain"/>
    <property type="match status" value="1"/>
</dbReference>
<dbReference type="InterPro" id="IPR001609">
    <property type="entry name" value="Myosin_head_motor_dom-like"/>
</dbReference>
<evidence type="ECO:0000313" key="10">
    <source>
        <dbReference type="EMBL" id="OQV22728.1"/>
    </source>
</evidence>
<dbReference type="Gene3D" id="1.10.10.820">
    <property type="match status" value="1"/>
</dbReference>
<dbReference type="GO" id="GO:0005546">
    <property type="term" value="F:phosphatidylinositol-4,5-bisphosphate binding"/>
    <property type="evidence" value="ECO:0007669"/>
    <property type="project" value="UniProtKB-ARBA"/>
</dbReference>
<feature type="domain" description="TH1" evidence="9">
    <location>
        <begin position="813"/>
        <end position="1007"/>
    </location>
</feature>
<dbReference type="GO" id="GO:0051015">
    <property type="term" value="F:actin filament binding"/>
    <property type="evidence" value="ECO:0007669"/>
    <property type="project" value="TreeGrafter"/>
</dbReference>
<reference evidence="11" key="1">
    <citation type="submission" date="2017-01" db="EMBL/GenBank/DDBJ databases">
        <title>Comparative genomics of anhydrobiosis in the tardigrade Hypsibius dujardini.</title>
        <authorList>
            <person name="Yoshida Y."/>
            <person name="Koutsovoulos G."/>
            <person name="Laetsch D."/>
            <person name="Stevens L."/>
            <person name="Kumar S."/>
            <person name="Horikawa D."/>
            <person name="Ishino K."/>
            <person name="Komine S."/>
            <person name="Tomita M."/>
            <person name="Blaxter M."/>
            <person name="Arakawa K."/>
        </authorList>
    </citation>
    <scope>NUCLEOTIDE SEQUENCE [LARGE SCALE GENOMIC DNA]</scope>
    <source>
        <strain evidence="11">Z151</strain>
    </source>
</reference>
<dbReference type="GO" id="GO:0006897">
    <property type="term" value="P:endocytosis"/>
    <property type="evidence" value="ECO:0007669"/>
    <property type="project" value="TreeGrafter"/>
</dbReference>
<keyword evidence="11" id="KW-1185">Reference proteome</keyword>
<dbReference type="SMART" id="SM00242">
    <property type="entry name" value="MYSc"/>
    <property type="match status" value="1"/>
</dbReference>
<organism evidence="10 11">
    <name type="scientific">Hypsibius exemplaris</name>
    <name type="common">Freshwater tardigrade</name>
    <dbReference type="NCBI Taxonomy" id="2072580"/>
    <lineage>
        <taxon>Eukaryota</taxon>
        <taxon>Metazoa</taxon>
        <taxon>Ecdysozoa</taxon>
        <taxon>Tardigrada</taxon>
        <taxon>Eutardigrada</taxon>
        <taxon>Parachela</taxon>
        <taxon>Hypsibioidea</taxon>
        <taxon>Hypsibiidae</taxon>
        <taxon>Hypsibius</taxon>
    </lineage>
</organism>
<dbReference type="GO" id="GO:0005902">
    <property type="term" value="C:microvillus"/>
    <property type="evidence" value="ECO:0007669"/>
    <property type="project" value="TreeGrafter"/>
</dbReference>
<dbReference type="PROSITE" id="PS51456">
    <property type="entry name" value="MYOSIN_MOTOR"/>
    <property type="match status" value="1"/>
</dbReference>
<keyword evidence="6 7" id="KW-0009">Actin-binding</keyword>
<evidence type="ECO:0000256" key="2">
    <source>
        <dbReference type="ARBA" id="ARBA00022741"/>
    </source>
</evidence>
<proteinExistence type="inferred from homology"/>
<keyword evidence="3 7" id="KW-0067">ATP-binding</keyword>
<dbReference type="GO" id="GO:0030048">
    <property type="term" value="P:actin filament-based movement"/>
    <property type="evidence" value="ECO:0007669"/>
    <property type="project" value="TreeGrafter"/>
</dbReference>
<name>A0A1W0X5Q0_HYPEX</name>
<dbReference type="InterPro" id="IPR000048">
    <property type="entry name" value="IQ_motif_EF-hand-BS"/>
</dbReference>
<evidence type="ECO:0000313" key="11">
    <source>
        <dbReference type="Proteomes" id="UP000192578"/>
    </source>
</evidence>
<dbReference type="SUPFAM" id="SSF52540">
    <property type="entry name" value="P-loop containing nucleoside triphosphate hydrolases"/>
    <property type="match status" value="1"/>
</dbReference>
<dbReference type="GO" id="GO:0005886">
    <property type="term" value="C:plasma membrane"/>
    <property type="evidence" value="ECO:0007669"/>
    <property type="project" value="TreeGrafter"/>
</dbReference>